<evidence type="ECO:0000313" key="2">
    <source>
        <dbReference type="EMBL" id="MBY0099343.1"/>
    </source>
</evidence>
<evidence type="ECO:0000259" key="1">
    <source>
        <dbReference type="PROSITE" id="PS50965"/>
    </source>
</evidence>
<comment type="caution">
    <text evidence="2">The sequence shown here is derived from an EMBL/GenBank/DDBJ whole genome shotgun (WGS) entry which is preliminary data.</text>
</comment>
<reference evidence="2 3" key="1">
    <citation type="submission" date="2020-07" db="EMBL/GenBank/DDBJ databases">
        <title>Fungal Genomes of the International Space Station.</title>
        <authorList>
            <person name="Seuylemezian A."/>
            <person name="Singh N.K."/>
            <person name="Wood J."/>
            <person name="Venkateswaran K."/>
        </authorList>
    </citation>
    <scope>NUCLEOTIDE SEQUENCE [LARGE SCALE GENOMIC DNA]</scope>
    <source>
        <strain evidence="2 3">PL-B2</strain>
    </source>
</reference>
<accession>A0ABS7KAP5</accession>
<proteinExistence type="predicted"/>
<feature type="domain" description="NERD" evidence="1">
    <location>
        <begin position="1"/>
        <end position="104"/>
    </location>
</feature>
<dbReference type="InterPro" id="IPR011528">
    <property type="entry name" value="NERD"/>
</dbReference>
<dbReference type="Pfam" id="PF01396">
    <property type="entry name" value="Zn_ribbon_Top1"/>
    <property type="match status" value="1"/>
</dbReference>
<evidence type="ECO:0000313" key="3">
    <source>
        <dbReference type="Proteomes" id="UP000769780"/>
    </source>
</evidence>
<keyword evidence="3" id="KW-1185">Reference proteome</keyword>
<organism evidence="2 3">
    <name type="scientific">Mesobacillus maritimus</name>
    <dbReference type="NCBI Taxonomy" id="1643336"/>
    <lineage>
        <taxon>Bacteria</taxon>
        <taxon>Bacillati</taxon>
        <taxon>Bacillota</taxon>
        <taxon>Bacilli</taxon>
        <taxon>Bacillales</taxon>
        <taxon>Bacillaceae</taxon>
        <taxon>Mesobacillus</taxon>
    </lineage>
</organism>
<dbReference type="Gene3D" id="3.30.65.10">
    <property type="entry name" value="Bacterial Topoisomerase I, domain 1"/>
    <property type="match status" value="1"/>
</dbReference>
<dbReference type="PROSITE" id="PS50965">
    <property type="entry name" value="NERD"/>
    <property type="match status" value="1"/>
</dbReference>
<name>A0ABS7KAP5_9BACI</name>
<dbReference type="Proteomes" id="UP000769780">
    <property type="component" value="Unassembled WGS sequence"/>
</dbReference>
<dbReference type="Pfam" id="PF08378">
    <property type="entry name" value="NERD"/>
    <property type="match status" value="1"/>
</dbReference>
<dbReference type="InterPro" id="IPR013498">
    <property type="entry name" value="Topo_IA_Znf"/>
</dbReference>
<protein>
    <submittedName>
        <fullName evidence="2">NERD domain-containing protein</fullName>
    </submittedName>
</protein>
<gene>
    <name evidence="2" type="ORF">H0185_21485</name>
</gene>
<dbReference type="EMBL" id="JACWFH010000035">
    <property type="protein sequence ID" value="MBY0099343.1"/>
    <property type="molecule type" value="Genomic_DNA"/>
</dbReference>
<sequence>MLDPNEYILMNDLYLPKEDGKTTQIDHVLIGPQGIYVIETKNYKGWITGSEHKQTWTQTNYKRKDKFYNPIWQNSGHIKALQAAIGDSLYDVPVHSIIVFGRQAELKFTQTFKNATVINSPQLLSHIKSVESLNTYTLPYFKRQKLNHILSRYIPKDRKAQKRQSKLHVENLKNDKSTRDHKISKNICPRCGSHLVIRKGKNGKFKGCSSFPKCRFTA</sequence>
<dbReference type="SUPFAM" id="SSF57783">
    <property type="entry name" value="Zinc beta-ribbon"/>
    <property type="match status" value="1"/>
</dbReference>